<feature type="compositionally biased region" description="Basic residues" evidence="1">
    <location>
        <begin position="83"/>
        <end position="99"/>
    </location>
</feature>
<dbReference type="Proteomes" id="UP001172673">
    <property type="component" value="Unassembled WGS sequence"/>
</dbReference>
<reference evidence="2" key="1">
    <citation type="submission" date="2022-10" db="EMBL/GenBank/DDBJ databases">
        <title>Culturing micro-colonial fungi from biological soil crusts in the Mojave desert and describing Neophaeococcomyces mojavensis, and introducing the new genera and species Taxawa tesnikishii.</title>
        <authorList>
            <person name="Kurbessoian T."/>
            <person name="Stajich J.E."/>
        </authorList>
    </citation>
    <scope>NUCLEOTIDE SEQUENCE</scope>
    <source>
        <strain evidence="2">TK_41</strain>
    </source>
</reference>
<comment type="caution">
    <text evidence="2">The sequence shown here is derived from an EMBL/GenBank/DDBJ whole genome shotgun (WGS) entry which is preliminary data.</text>
</comment>
<feature type="compositionally biased region" description="Polar residues" evidence="1">
    <location>
        <begin position="56"/>
        <end position="69"/>
    </location>
</feature>
<gene>
    <name evidence="2" type="ORF">H2200_013566</name>
</gene>
<keyword evidence="3" id="KW-1185">Reference proteome</keyword>
<dbReference type="AlphaFoldDB" id="A0AA38WPZ0"/>
<evidence type="ECO:0000313" key="3">
    <source>
        <dbReference type="Proteomes" id="UP001172673"/>
    </source>
</evidence>
<feature type="compositionally biased region" description="Basic and acidic residues" evidence="1">
    <location>
        <begin position="100"/>
        <end position="117"/>
    </location>
</feature>
<accession>A0AA38WPZ0</accession>
<evidence type="ECO:0000256" key="1">
    <source>
        <dbReference type="SAM" id="MobiDB-lite"/>
    </source>
</evidence>
<feature type="region of interest" description="Disordered" evidence="1">
    <location>
        <begin position="1"/>
        <end position="124"/>
    </location>
</feature>
<feature type="compositionally biased region" description="Basic residues" evidence="1">
    <location>
        <begin position="1"/>
        <end position="13"/>
    </location>
</feature>
<sequence>MSAKHAAKRRKLAHVQPQHLIIDLTLSESEGEPSRRARKSKAAPRPSASEPEKAKSQPNNQLQLTSKQPEPSLDQVPPPLSAKARRILRPSKPSARKAKSQSERSSELLDAEKHGSDPQDDDAFNQFLNTLDGLDRETHLGCLTRSIIAAEKHVEATKIVTDTWGERYSNVLFEVKRTRKHANQVVAFEIDFDARSEKEKDKGEEYLNTKKYLRRRARRIERGTSLLDQVESLLEKEGRLFALTNQLRDTLTRLIGGVENLEGFWTMIWGISDDMNQAGPSRRPRHSRLAWNDHWETSLPGELARIETQIQRAEEEGEDAQIAIAMEALTEDELATLAWVEATIAEEDELPFAQLCAFKRKTAL</sequence>
<evidence type="ECO:0000313" key="2">
    <source>
        <dbReference type="EMBL" id="KAJ9602007.1"/>
    </source>
</evidence>
<protein>
    <submittedName>
        <fullName evidence="2">Uncharacterized protein</fullName>
    </submittedName>
</protein>
<name>A0AA38WPZ0_9EURO</name>
<proteinExistence type="predicted"/>
<dbReference type="EMBL" id="JAPDRK010000030">
    <property type="protein sequence ID" value="KAJ9602007.1"/>
    <property type="molecule type" value="Genomic_DNA"/>
</dbReference>
<organism evidence="2 3">
    <name type="scientific">Cladophialophora chaetospira</name>
    <dbReference type="NCBI Taxonomy" id="386627"/>
    <lineage>
        <taxon>Eukaryota</taxon>
        <taxon>Fungi</taxon>
        <taxon>Dikarya</taxon>
        <taxon>Ascomycota</taxon>
        <taxon>Pezizomycotina</taxon>
        <taxon>Eurotiomycetes</taxon>
        <taxon>Chaetothyriomycetidae</taxon>
        <taxon>Chaetothyriales</taxon>
        <taxon>Herpotrichiellaceae</taxon>
        <taxon>Cladophialophora</taxon>
    </lineage>
</organism>